<organism evidence="1 2">
    <name type="scientific">Devosia oryzisoli</name>
    <dbReference type="NCBI Taxonomy" id="2774138"/>
    <lineage>
        <taxon>Bacteria</taxon>
        <taxon>Pseudomonadati</taxon>
        <taxon>Pseudomonadota</taxon>
        <taxon>Alphaproteobacteria</taxon>
        <taxon>Hyphomicrobiales</taxon>
        <taxon>Devosiaceae</taxon>
        <taxon>Devosia</taxon>
    </lineage>
</organism>
<name>A0A927IPL9_9HYPH</name>
<gene>
    <name evidence="1" type="ORF">IC608_04305</name>
</gene>
<comment type="caution">
    <text evidence="1">The sequence shown here is derived from an EMBL/GenBank/DDBJ whole genome shotgun (WGS) entry which is preliminary data.</text>
</comment>
<dbReference type="EMBL" id="JACYFU010000001">
    <property type="protein sequence ID" value="MBD8064695.1"/>
    <property type="molecule type" value="Genomic_DNA"/>
</dbReference>
<accession>A0A927IPL9</accession>
<dbReference type="RefSeq" id="WP_191772920.1">
    <property type="nucleotide sequence ID" value="NZ_JACYFU010000001.1"/>
</dbReference>
<sequence length="131" mass="14652">MTPPRELMRKLQLKSGDRVWLINVPPTVAEELAAGAEVEIVGRSERCNAFLGYFNTPQEVATVLPEILAVMEPSGLFWTGFRKGAAGKEAGLTRDKGWDPIEDAGWTPVRSIALDDEWSALRWRREEDVGR</sequence>
<proteinExistence type="predicted"/>
<evidence type="ECO:0000313" key="2">
    <source>
        <dbReference type="Proteomes" id="UP000654108"/>
    </source>
</evidence>
<reference evidence="1" key="1">
    <citation type="submission" date="2020-09" db="EMBL/GenBank/DDBJ databases">
        <title>Genome seq and assembly of Devosia sp.</title>
        <authorList>
            <person name="Chhetri G."/>
        </authorList>
    </citation>
    <scope>NUCLEOTIDE SEQUENCE</scope>
    <source>
        <strain evidence="1">PTR5</strain>
    </source>
</reference>
<protein>
    <recommendedName>
        <fullName evidence="3">DUF3052 domain-containing protein</fullName>
    </recommendedName>
</protein>
<evidence type="ECO:0008006" key="3">
    <source>
        <dbReference type="Google" id="ProtNLM"/>
    </source>
</evidence>
<keyword evidence="2" id="KW-1185">Reference proteome</keyword>
<dbReference type="Proteomes" id="UP000654108">
    <property type="component" value="Unassembled WGS sequence"/>
</dbReference>
<dbReference type="AlphaFoldDB" id="A0A927IPL9"/>
<evidence type="ECO:0000313" key="1">
    <source>
        <dbReference type="EMBL" id="MBD8064695.1"/>
    </source>
</evidence>